<keyword evidence="2" id="KW-1185">Reference proteome</keyword>
<accession>A0AAD3P390</accession>
<gene>
    <name evidence="1" type="ORF">Nepgr_000232</name>
</gene>
<dbReference type="Proteomes" id="UP001279734">
    <property type="component" value="Unassembled WGS sequence"/>
</dbReference>
<dbReference type="AlphaFoldDB" id="A0AAD3P390"/>
<dbReference type="EMBL" id="BSYO01000001">
    <property type="protein sequence ID" value="GMG98392.1"/>
    <property type="molecule type" value="Genomic_DNA"/>
</dbReference>
<sequence>MRGLSGNTALRATSTRHNTLGPLPSVGALALLRLLSQALASSADKPVLTSSFASTSDVFFGSGGGGGSGAWNWGLEARFPIRDIYKDGGIFNDVTRYDRPNDGALVKVKLIGKPQDDIVFVREDHGDGDALIDFRAKEGLDRAVMTMKKREMGRLTTVPE</sequence>
<reference evidence="1" key="1">
    <citation type="submission" date="2023-05" db="EMBL/GenBank/DDBJ databases">
        <title>Nepenthes gracilis genome sequencing.</title>
        <authorList>
            <person name="Fukushima K."/>
        </authorList>
    </citation>
    <scope>NUCLEOTIDE SEQUENCE</scope>
    <source>
        <strain evidence="1">SING2019-196</strain>
    </source>
</reference>
<name>A0AAD3P390_NEPGR</name>
<protein>
    <submittedName>
        <fullName evidence="1">Uncharacterized protein</fullName>
    </submittedName>
</protein>
<evidence type="ECO:0000313" key="2">
    <source>
        <dbReference type="Proteomes" id="UP001279734"/>
    </source>
</evidence>
<comment type="caution">
    <text evidence="1">The sequence shown here is derived from an EMBL/GenBank/DDBJ whole genome shotgun (WGS) entry which is preliminary data.</text>
</comment>
<organism evidence="1 2">
    <name type="scientific">Nepenthes gracilis</name>
    <name type="common">Slender pitcher plant</name>
    <dbReference type="NCBI Taxonomy" id="150966"/>
    <lineage>
        <taxon>Eukaryota</taxon>
        <taxon>Viridiplantae</taxon>
        <taxon>Streptophyta</taxon>
        <taxon>Embryophyta</taxon>
        <taxon>Tracheophyta</taxon>
        <taxon>Spermatophyta</taxon>
        <taxon>Magnoliopsida</taxon>
        <taxon>eudicotyledons</taxon>
        <taxon>Gunneridae</taxon>
        <taxon>Pentapetalae</taxon>
        <taxon>Caryophyllales</taxon>
        <taxon>Nepenthaceae</taxon>
        <taxon>Nepenthes</taxon>
    </lineage>
</organism>
<proteinExistence type="predicted"/>
<evidence type="ECO:0000313" key="1">
    <source>
        <dbReference type="EMBL" id="GMG98392.1"/>
    </source>
</evidence>